<dbReference type="Proteomes" id="UP000836387">
    <property type="component" value="Unassembled WGS sequence"/>
</dbReference>
<protein>
    <submittedName>
        <fullName evidence="1">Uncharacterized protein</fullName>
    </submittedName>
</protein>
<sequence length="382" mass="42945">MDDPEKEAKEADDEQVLVVKGSSYPLSRFSANYLSHIIKKDVPDKRIYLRSLPIPPIEVLYHELGFGKERALDGTLSSHVHRSAFRMVLQIFRKDRFTGDTQLPTQIADWHSPTCLSKFEGLASDFLHRYGTQFWGNEDSKEVRNGMTMAKHQDLIHFLITQILFQSVVKGKTYRKSDATTGSPATNPGIPESNPSTSQEMVLSPRKVTQRLSGDVFGASKVQEASQPAPQDTTLTISPRKPSTVAASANPSPLAQKRSRPSSTEDRPDAHRPRAAFWYRVVYSRSPYSVEIWKPRKSLHEMSLSELKADLPTEVGRSTRKLVLHLTSPDLCLKSSLDLTDEDAFAYVKGQMRMLVEPIVAQYQQQGKNAVFDVEIEVVSDE</sequence>
<proteinExistence type="predicted"/>
<comment type="caution">
    <text evidence="1">The sequence shown here is derived from an EMBL/GenBank/DDBJ whole genome shotgun (WGS) entry which is preliminary data.</text>
</comment>
<organism evidence="1 2">
    <name type="scientific">Clonostachys rosea f. rosea IK726</name>
    <dbReference type="NCBI Taxonomy" id="1349383"/>
    <lineage>
        <taxon>Eukaryota</taxon>
        <taxon>Fungi</taxon>
        <taxon>Dikarya</taxon>
        <taxon>Ascomycota</taxon>
        <taxon>Pezizomycotina</taxon>
        <taxon>Sordariomycetes</taxon>
        <taxon>Hypocreomycetidae</taxon>
        <taxon>Hypocreales</taxon>
        <taxon>Bionectriaceae</taxon>
        <taxon>Clonostachys</taxon>
    </lineage>
</organism>
<name>A0ACA9UJX3_BIOOC</name>
<evidence type="ECO:0000313" key="2">
    <source>
        <dbReference type="Proteomes" id="UP000836387"/>
    </source>
</evidence>
<gene>
    <name evidence="1" type="ORF">CRV2_00017574</name>
</gene>
<reference evidence="1" key="2">
    <citation type="submission" date="2021-10" db="EMBL/GenBank/DDBJ databases">
        <authorList>
            <person name="Piombo E."/>
        </authorList>
    </citation>
    <scope>NUCLEOTIDE SEQUENCE</scope>
</reference>
<keyword evidence="2" id="KW-1185">Reference proteome</keyword>
<reference evidence="1" key="1">
    <citation type="submission" date="2020-04" db="EMBL/GenBank/DDBJ databases">
        <authorList>
            <person name="Broberg M."/>
        </authorList>
    </citation>
    <scope>NUCLEOTIDE SEQUENCE</scope>
</reference>
<accession>A0ACA9UJX3</accession>
<evidence type="ECO:0000313" key="1">
    <source>
        <dbReference type="EMBL" id="CAG9953367.1"/>
    </source>
</evidence>
<dbReference type="EMBL" id="CADEHS020000521">
    <property type="protein sequence ID" value="CAG9953367.1"/>
    <property type="molecule type" value="Genomic_DNA"/>
</dbReference>